<proteinExistence type="predicted"/>
<evidence type="ECO:0000313" key="2">
    <source>
        <dbReference type="EMBL" id="KAJ1256946.1"/>
    </source>
</evidence>
<reference evidence="2 3" key="1">
    <citation type="submission" date="2022-10" db="EMBL/GenBank/DDBJ databases">
        <title>WGS assembly of Paspalum vaginatum 540-79.</title>
        <authorList>
            <person name="Sun G."/>
            <person name="Wase N."/>
            <person name="Shu S."/>
            <person name="Jenkins J."/>
            <person name="Zhou B."/>
            <person name="Torres-Rodriguez J."/>
            <person name="Chen C."/>
            <person name="Sandor L."/>
            <person name="Plott C."/>
            <person name="Yoshinga Y."/>
            <person name="Daum C."/>
            <person name="Qi P."/>
            <person name="Barry K."/>
            <person name="Lipzen A."/>
            <person name="Berry L."/>
            <person name="Pedersen C."/>
            <person name="Gottilla T."/>
            <person name="Foltz A."/>
            <person name="Yu H."/>
            <person name="O'Malley R."/>
            <person name="Zhang C."/>
            <person name="Devos K."/>
            <person name="Sigmon B."/>
            <person name="Yu B."/>
            <person name="Obata T."/>
            <person name="Schmutz J."/>
            <person name="Schnable J."/>
        </authorList>
    </citation>
    <scope>NUCLEOTIDE SEQUENCE [LARGE SCALE GENOMIC DNA]</scope>
    <source>
        <strain evidence="3">cv. 540-79</strain>
    </source>
</reference>
<evidence type="ECO:0000313" key="3">
    <source>
        <dbReference type="Proteomes" id="UP001164776"/>
    </source>
</evidence>
<dbReference type="EMBL" id="MU629454">
    <property type="protein sequence ID" value="KAJ1256946.1"/>
    <property type="molecule type" value="Genomic_DNA"/>
</dbReference>
<gene>
    <name evidence="2" type="ORF">BS78_K260500</name>
</gene>
<name>A0A9W8CGN9_9POAL</name>
<evidence type="ECO:0008006" key="4">
    <source>
        <dbReference type="Google" id="ProtNLM"/>
    </source>
</evidence>
<dbReference type="OrthoDB" id="691674at2759"/>
<sequence length="91" mass="9839">MAPSQRNLYAVLLLVIMAATESSLSAGEGCNRHLSGSYKGPCFYFNDGECNTACVTESSDNESGSCVVYECWCYTRCHSKTVAPASTPIWP</sequence>
<dbReference type="Gene3D" id="3.30.30.10">
    <property type="entry name" value="Knottin, scorpion toxin-like"/>
    <property type="match status" value="1"/>
</dbReference>
<dbReference type="AlphaFoldDB" id="A0A9W8CGN9"/>
<protein>
    <recommendedName>
        <fullName evidence="4">Knottin scorpion toxin-like domain-containing protein</fullName>
    </recommendedName>
</protein>
<evidence type="ECO:0000256" key="1">
    <source>
        <dbReference type="SAM" id="SignalP"/>
    </source>
</evidence>
<organism evidence="2 3">
    <name type="scientific">Paspalum vaginatum</name>
    <name type="common">seashore paspalum</name>
    <dbReference type="NCBI Taxonomy" id="158149"/>
    <lineage>
        <taxon>Eukaryota</taxon>
        <taxon>Viridiplantae</taxon>
        <taxon>Streptophyta</taxon>
        <taxon>Embryophyta</taxon>
        <taxon>Tracheophyta</taxon>
        <taxon>Spermatophyta</taxon>
        <taxon>Magnoliopsida</taxon>
        <taxon>Liliopsida</taxon>
        <taxon>Poales</taxon>
        <taxon>Poaceae</taxon>
        <taxon>PACMAD clade</taxon>
        <taxon>Panicoideae</taxon>
        <taxon>Andropogonodae</taxon>
        <taxon>Paspaleae</taxon>
        <taxon>Paspalinae</taxon>
        <taxon>Paspalum</taxon>
    </lineage>
</organism>
<dbReference type="Proteomes" id="UP001164776">
    <property type="component" value="Unassembled WGS sequence"/>
</dbReference>
<feature type="chain" id="PRO_5040951592" description="Knottin scorpion toxin-like domain-containing protein" evidence="1">
    <location>
        <begin position="27"/>
        <end position="91"/>
    </location>
</feature>
<feature type="signal peptide" evidence="1">
    <location>
        <begin position="1"/>
        <end position="26"/>
    </location>
</feature>
<keyword evidence="3" id="KW-1185">Reference proteome</keyword>
<accession>A0A9W8CGN9</accession>
<comment type="caution">
    <text evidence="2">The sequence shown here is derived from an EMBL/GenBank/DDBJ whole genome shotgun (WGS) entry which is preliminary data.</text>
</comment>
<dbReference type="InterPro" id="IPR036574">
    <property type="entry name" value="Scorpion_toxin-like_sf"/>
</dbReference>
<dbReference type="SUPFAM" id="SSF57095">
    <property type="entry name" value="Scorpion toxin-like"/>
    <property type="match status" value="1"/>
</dbReference>
<keyword evidence="1" id="KW-0732">Signal</keyword>